<proteinExistence type="predicted"/>
<protein>
    <submittedName>
        <fullName evidence="1">Uncharacterized protein</fullName>
    </submittedName>
</protein>
<dbReference type="AlphaFoldDB" id="A0A3B1IEM3"/>
<dbReference type="GeneTree" id="ENSGT01150000287059"/>
<evidence type="ECO:0000313" key="2">
    <source>
        <dbReference type="Proteomes" id="UP000018467"/>
    </source>
</evidence>
<reference evidence="2" key="2">
    <citation type="journal article" date="2014" name="Nat. Commun.">
        <title>The cavefish genome reveals candidate genes for eye loss.</title>
        <authorList>
            <person name="McGaugh S.E."/>
            <person name="Gross J.B."/>
            <person name="Aken B."/>
            <person name="Blin M."/>
            <person name="Borowsky R."/>
            <person name="Chalopin D."/>
            <person name="Hinaux H."/>
            <person name="Jeffery W.R."/>
            <person name="Keene A."/>
            <person name="Ma L."/>
            <person name="Minx P."/>
            <person name="Murphy D."/>
            <person name="O'Quin K.E."/>
            <person name="Retaux S."/>
            <person name="Rohner N."/>
            <person name="Searle S.M."/>
            <person name="Stahl B.A."/>
            <person name="Tabin C."/>
            <person name="Volff J.N."/>
            <person name="Yoshizawa M."/>
            <person name="Warren W.C."/>
        </authorList>
    </citation>
    <scope>NUCLEOTIDE SEQUENCE [LARGE SCALE GENOMIC DNA]</scope>
    <source>
        <strain evidence="2">female</strain>
    </source>
</reference>
<reference evidence="2" key="1">
    <citation type="submission" date="2013-03" db="EMBL/GenBank/DDBJ databases">
        <authorList>
            <person name="Jeffery W."/>
            <person name="Warren W."/>
            <person name="Wilson R.K."/>
        </authorList>
    </citation>
    <scope>NUCLEOTIDE SEQUENCE</scope>
    <source>
        <strain evidence="2">female</strain>
    </source>
</reference>
<dbReference type="Ensembl" id="ENSAMXT00000033553.1">
    <property type="protein sequence ID" value="ENSAMXP00000028372.1"/>
    <property type="gene ID" value="ENSAMXG00000043391.1"/>
</dbReference>
<name>A0A3B1IEM3_ASTMX</name>
<evidence type="ECO:0000313" key="1">
    <source>
        <dbReference type="Ensembl" id="ENSAMXP00000028372.1"/>
    </source>
</evidence>
<reference evidence="1" key="3">
    <citation type="submission" date="2025-08" db="UniProtKB">
        <authorList>
            <consortium name="Ensembl"/>
        </authorList>
    </citation>
    <scope>IDENTIFICATION</scope>
</reference>
<reference evidence="1" key="4">
    <citation type="submission" date="2025-09" db="UniProtKB">
        <authorList>
            <consortium name="Ensembl"/>
        </authorList>
    </citation>
    <scope>IDENTIFICATION</scope>
</reference>
<keyword evidence="2" id="KW-1185">Reference proteome</keyword>
<sequence>MSFTSITFTFIFMDPDLDGFPPSTAYSMSWITGCFSLSKAVCKTNSAKTLCSPPLCTSREKCSLGFSL</sequence>
<dbReference type="Proteomes" id="UP000018467">
    <property type="component" value="Unassembled WGS sequence"/>
</dbReference>
<organism evidence="1 2">
    <name type="scientific">Astyanax mexicanus</name>
    <name type="common">Blind cave fish</name>
    <name type="synonym">Astyanax fasciatus mexicanus</name>
    <dbReference type="NCBI Taxonomy" id="7994"/>
    <lineage>
        <taxon>Eukaryota</taxon>
        <taxon>Metazoa</taxon>
        <taxon>Chordata</taxon>
        <taxon>Craniata</taxon>
        <taxon>Vertebrata</taxon>
        <taxon>Euteleostomi</taxon>
        <taxon>Actinopterygii</taxon>
        <taxon>Neopterygii</taxon>
        <taxon>Teleostei</taxon>
        <taxon>Ostariophysi</taxon>
        <taxon>Characiformes</taxon>
        <taxon>Characoidei</taxon>
        <taxon>Acestrorhamphidae</taxon>
        <taxon>Acestrorhamphinae</taxon>
        <taxon>Astyanax</taxon>
    </lineage>
</organism>
<accession>A0A3B1IEM3</accession>
<dbReference type="Bgee" id="ENSAMXG00000043391">
    <property type="expression patterns" value="Expressed in camera-type eye and 11 other cell types or tissues"/>
</dbReference>
<dbReference type="InParanoid" id="A0A3B1IEM3"/>